<evidence type="ECO:0000313" key="2">
    <source>
        <dbReference type="Proteomes" id="UP001145114"/>
    </source>
</evidence>
<keyword evidence="2" id="KW-1185">Reference proteome</keyword>
<name>A0ACC1HD35_9FUNG</name>
<dbReference type="EMBL" id="JAMZIH010007506">
    <property type="protein sequence ID" value="KAJ1673013.1"/>
    <property type="molecule type" value="Genomic_DNA"/>
</dbReference>
<organism evidence="1 2">
    <name type="scientific">Spiromyces aspiralis</name>
    <dbReference type="NCBI Taxonomy" id="68401"/>
    <lineage>
        <taxon>Eukaryota</taxon>
        <taxon>Fungi</taxon>
        <taxon>Fungi incertae sedis</taxon>
        <taxon>Zoopagomycota</taxon>
        <taxon>Kickxellomycotina</taxon>
        <taxon>Kickxellomycetes</taxon>
        <taxon>Kickxellales</taxon>
        <taxon>Kickxellaceae</taxon>
        <taxon>Spiromyces</taxon>
    </lineage>
</organism>
<proteinExistence type="predicted"/>
<comment type="caution">
    <text evidence="1">The sequence shown here is derived from an EMBL/GenBank/DDBJ whole genome shotgun (WGS) entry which is preliminary data.</text>
</comment>
<reference evidence="1" key="1">
    <citation type="submission" date="2022-06" db="EMBL/GenBank/DDBJ databases">
        <title>Phylogenomic reconstructions and comparative analyses of Kickxellomycotina fungi.</title>
        <authorList>
            <person name="Reynolds N.K."/>
            <person name="Stajich J.E."/>
            <person name="Barry K."/>
            <person name="Grigoriev I.V."/>
            <person name="Crous P."/>
            <person name="Smith M.E."/>
        </authorList>
    </citation>
    <scope>NUCLEOTIDE SEQUENCE</scope>
    <source>
        <strain evidence="1">RSA 2271</strain>
    </source>
</reference>
<evidence type="ECO:0000313" key="1">
    <source>
        <dbReference type="EMBL" id="KAJ1673013.1"/>
    </source>
</evidence>
<dbReference type="Proteomes" id="UP001145114">
    <property type="component" value="Unassembled WGS sequence"/>
</dbReference>
<sequence>MELDKESFMAALASPQHMLVEFYAPWCGFCRRFAPTFAEFSQAAKVELPDLFVGRVNYDTNDYLGGSFMIDRLPSFAFIEKSPEGKKPLVRWLDIPKDGDSLIRFVKDGEWRQLEPAGSSIYSFYCSPLNFCGKFAGSLSEFAAFIGRHNPTPI</sequence>
<feature type="non-terminal residue" evidence="1">
    <location>
        <position position="154"/>
    </location>
</feature>
<protein>
    <submittedName>
        <fullName evidence="1">Uncharacterized protein</fullName>
    </submittedName>
</protein>
<accession>A0ACC1HD35</accession>
<gene>
    <name evidence="1" type="ORF">EV182_006051</name>
</gene>